<evidence type="ECO:0000256" key="4">
    <source>
        <dbReference type="ARBA" id="ARBA00022989"/>
    </source>
</evidence>
<evidence type="ECO:0000313" key="8">
    <source>
        <dbReference type="Proteomes" id="UP001219518"/>
    </source>
</evidence>
<gene>
    <name evidence="7" type="ORF">KUF71_018749</name>
</gene>
<evidence type="ECO:0000256" key="2">
    <source>
        <dbReference type="ARBA" id="ARBA00022475"/>
    </source>
</evidence>
<comment type="subcellular location">
    <subcellularLocation>
        <location evidence="1">Cell membrane</location>
        <topology evidence="1">Multi-pass membrane protein</topology>
    </subcellularLocation>
</comment>
<dbReference type="AlphaFoldDB" id="A0AAE1GT13"/>
<name>A0AAE1GT13_9NEOP</name>
<dbReference type="GO" id="GO:0050909">
    <property type="term" value="P:sensory perception of taste"/>
    <property type="evidence" value="ECO:0007669"/>
    <property type="project" value="InterPro"/>
</dbReference>
<feature type="chain" id="PRO_5042281153" evidence="6">
    <location>
        <begin position="27"/>
        <end position="118"/>
    </location>
</feature>
<keyword evidence="4" id="KW-1133">Transmembrane helix</keyword>
<feature type="signal peptide" evidence="6">
    <location>
        <begin position="1"/>
        <end position="26"/>
    </location>
</feature>
<reference evidence="7" key="2">
    <citation type="journal article" date="2023" name="BMC Genomics">
        <title>Pest status, molecular evolution, and epigenetic factors derived from the genome assembly of Frankliniella fusca, a thysanopteran phytovirus vector.</title>
        <authorList>
            <person name="Catto M.A."/>
            <person name="Labadie P.E."/>
            <person name="Jacobson A.L."/>
            <person name="Kennedy G.G."/>
            <person name="Srinivasan R."/>
            <person name="Hunt B.G."/>
        </authorList>
    </citation>
    <scope>NUCLEOTIDE SEQUENCE</scope>
    <source>
        <strain evidence="7">PL_HMW_Pooled</strain>
    </source>
</reference>
<dbReference type="InterPro" id="IPR013604">
    <property type="entry name" value="7TM_chemorcpt"/>
</dbReference>
<keyword evidence="5" id="KW-0472">Membrane</keyword>
<keyword evidence="2" id="KW-1003">Cell membrane</keyword>
<comment type="caution">
    <text evidence="7">The sequence shown here is derived from an EMBL/GenBank/DDBJ whole genome shotgun (WGS) entry which is preliminary data.</text>
</comment>
<evidence type="ECO:0000256" key="1">
    <source>
        <dbReference type="ARBA" id="ARBA00004651"/>
    </source>
</evidence>
<sequence>MSLCSSVIPGMAMMSAIQSLWMLSQALELFHLSNSAHTAVVTMYDPVVATLDRISLDATDQKFIRAVSLFYLTVTARPPQLSLSGFSVIGRPLFLSVASQSITYLIIMMQFRTDMSPS</sequence>
<keyword evidence="3" id="KW-0812">Transmembrane</keyword>
<protein>
    <submittedName>
        <fullName evidence="7">Gustatory and odorant receptor 22</fullName>
    </submittedName>
</protein>
<organism evidence="7 8">
    <name type="scientific">Frankliniella fusca</name>
    <dbReference type="NCBI Taxonomy" id="407009"/>
    <lineage>
        <taxon>Eukaryota</taxon>
        <taxon>Metazoa</taxon>
        <taxon>Ecdysozoa</taxon>
        <taxon>Arthropoda</taxon>
        <taxon>Hexapoda</taxon>
        <taxon>Insecta</taxon>
        <taxon>Pterygota</taxon>
        <taxon>Neoptera</taxon>
        <taxon>Paraneoptera</taxon>
        <taxon>Thysanoptera</taxon>
        <taxon>Terebrantia</taxon>
        <taxon>Thripoidea</taxon>
        <taxon>Thripidae</taxon>
        <taxon>Frankliniella</taxon>
    </lineage>
</organism>
<keyword evidence="8" id="KW-1185">Reference proteome</keyword>
<dbReference type="Pfam" id="PF08395">
    <property type="entry name" value="7tm_7"/>
    <property type="match status" value="1"/>
</dbReference>
<evidence type="ECO:0000256" key="6">
    <source>
        <dbReference type="SAM" id="SignalP"/>
    </source>
</evidence>
<keyword evidence="6" id="KW-0732">Signal</keyword>
<evidence type="ECO:0000313" key="7">
    <source>
        <dbReference type="EMBL" id="KAK3908236.1"/>
    </source>
</evidence>
<dbReference type="GO" id="GO:0005886">
    <property type="term" value="C:plasma membrane"/>
    <property type="evidence" value="ECO:0007669"/>
    <property type="project" value="UniProtKB-SubCell"/>
</dbReference>
<proteinExistence type="predicted"/>
<reference evidence="7" key="1">
    <citation type="submission" date="2021-07" db="EMBL/GenBank/DDBJ databases">
        <authorList>
            <person name="Catto M.A."/>
            <person name="Jacobson A."/>
            <person name="Kennedy G."/>
            <person name="Labadie P."/>
            <person name="Hunt B.G."/>
            <person name="Srinivasan R."/>
        </authorList>
    </citation>
    <scope>NUCLEOTIDE SEQUENCE</scope>
    <source>
        <strain evidence="7">PL_HMW_Pooled</strain>
        <tissue evidence="7">Head</tissue>
    </source>
</reference>
<evidence type="ECO:0000256" key="3">
    <source>
        <dbReference type="ARBA" id="ARBA00022692"/>
    </source>
</evidence>
<accession>A0AAE1GT13</accession>
<dbReference type="Proteomes" id="UP001219518">
    <property type="component" value="Unassembled WGS sequence"/>
</dbReference>
<evidence type="ECO:0000256" key="5">
    <source>
        <dbReference type="ARBA" id="ARBA00023136"/>
    </source>
</evidence>
<dbReference type="EMBL" id="JAHWGI010000033">
    <property type="protein sequence ID" value="KAK3908236.1"/>
    <property type="molecule type" value="Genomic_DNA"/>
</dbReference>
<keyword evidence="7" id="KW-0675">Receptor</keyword>